<keyword evidence="1" id="KW-0560">Oxidoreductase</keyword>
<dbReference type="GO" id="GO:0016491">
    <property type="term" value="F:oxidoreductase activity"/>
    <property type="evidence" value="ECO:0007669"/>
    <property type="project" value="UniProtKB-KW"/>
</dbReference>
<dbReference type="PANTHER" id="PTHR47534:SF3">
    <property type="entry name" value="ALCOHOL DEHYDROGENASE-LIKE C-TERMINAL DOMAIN-CONTAINING PROTEIN"/>
    <property type="match status" value="1"/>
</dbReference>
<evidence type="ECO:0008006" key="4">
    <source>
        <dbReference type="Google" id="ProtNLM"/>
    </source>
</evidence>
<comment type="caution">
    <text evidence="2">The sequence shown here is derived from an EMBL/GenBank/DDBJ whole genome shotgun (WGS) entry which is preliminary data.</text>
</comment>
<keyword evidence="3" id="KW-1185">Reference proteome</keyword>
<dbReference type="AlphaFoldDB" id="A0AAN7CEP3"/>
<organism evidence="2 3">
    <name type="scientific">Achaetomium macrosporum</name>
    <dbReference type="NCBI Taxonomy" id="79813"/>
    <lineage>
        <taxon>Eukaryota</taxon>
        <taxon>Fungi</taxon>
        <taxon>Dikarya</taxon>
        <taxon>Ascomycota</taxon>
        <taxon>Pezizomycotina</taxon>
        <taxon>Sordariomycetes</taxon>
        <taxon>Sordariomycetidae</taxon>
        <taxon>Sordariales</taxon>
        <taxon>Chaetomiaceae</taxon>
        <taxon>Achaetomium</taxon>
    </lineage>
</organism>
<evidence type="ECO:0000256" key="1">
    <source>
        <dbReference type="ARBA" id="ARBA00023002"/>
    </source>
</evidence>
<proteinExistence type="predicted"/>
<evidence type="ECO:0000313" key="3">
    <source>
        <dbReference type="Proteomes" id="UP001303760"/>
    </source>
</evidence>
<dbReference type="InterPro" id="IPR052228">
    <property type="entry name" value="Sec_Metab_Biosynth_Oxidored"/>
</dbReference>
<dbReference type="Gene3D" id="3.40.50.720">
    <property type="entry name" value="NAD(P)-binding Rossmann-like Domain"/>
    <property type="match status" value="1"/>
</dbReference>
<reference evidence="2" key="2">
    <citation type="submission" date="2023-05" db="EMBL/GenBank/DDBJ databases">
        <authorList>
            <consortium name="Lawrence Berkeley National Laboratory"/>
            <person name="Steindorff A."/>
            <person name="Hensen N."/>
            <person name="Bonometti L."/>
            <person name="Westerberg I."/>
            <person name="Brannstrom I.O."/>
            <person name="Guillou S."/>
            <person name="Cros-Aarteil S."/>
            <person name="Calhoun S."/>
            <person name="Haridas S."/>
            <person name="Kuo A."/>
            <person name="Mondo S."/>
            <person name="Pangilinan J."/>
            <person name="Riley R."/>
            <person name="Labutti K."/>
            <person name="Andreopoulos B."/>
            <person name="Lipzen A."/>
            <person name="Chen C."/>
            <person name="Yanf M."/>
            <person name="Daum C."/>
            <person name="Ng V."/>
            <person name="Clum A."/>
            <person name="Ohm R."/>
            <person name="Martin F."/>
            <person name="Silar P."/>
            <person name="Natvig D."/>
            <person name="Lalanne C."/>
            <person name="Gautier V."/>
            <person name="Ament-Velasquez S.L."/>
            <person name="Kruys A."/>
            <person name="Hutchinson M.I."/>
            <person name="Powell A.J."/>
            <person name="Barry K."/>
            <person name="Miller A.N."/>
            <person name="Grigoriev I.V."/>
            <person name="Debuchy R."/>
            <person name="Gladieux P."/>
            <person name="Thoren M.H."/>
            <person name="Johannesson H."/>
        </authorList>
    </citation>
    <scope>NUCLEOTIDE SEQUENCE</scope>
    <source>
        <strain evidence="2">CBS 532.94</strain>
    </source>
</reference>
<dbReference type="SUPFAM" id="SSF51735">
    <property type="entry name" value="NAD(P)-binding Rossmann-fold domains"/>
    <property type="match status" value="1"/>
</dbReference>
<sequence length="336" mass="37321">MVTLQDIRRHNNGLRSRARGLVAVFTGSTRGIGLATLRELLSHLVEPVIYIVGRSKAKFADEAQTLQSLNSGARIHFIEADVALLREIDRVCERVLTTETKLDLLFMSQAFIPLSGPEYTKEGIDTCMSLCHYGRVRLVYKLLPLLRMSVSPRVVSVLAGGSEKRLLVDDMGLRLPSNYSMMSAANHMACLQTLALAHLAGNNPEICFIHGHPGLVRTDIVSNAFSTPAQGFVDAITRFFGSWFIAPIFNFLAMSEQESGERHTFLVTSTDYMSPAAFKAKGRSPQQQVEIMDGLYLVNSHGEVKADWGLLEKWMNDGTVEKAWEHTLHVFDSVLP</sequence>
<dbReference type="InterPro" id="IPR002347">
    <property type="entry name" value="SDR_fam"/>
</dbReference>
<dbReference type="PANTHER" id="PTHR47534">
    <property type="entry name" value="YALI0E05731P"/>
    <property type="match status" value="1"/>
</dbReference>
<reference evidence="2" key="1">
    <citation type="journal article" date="2023" name="Mol. Phylogenet. Evol.">
        <title>Genome-scale phylogeny and comparative genomics of the fungal order Sordariales.</title>
        <authorList>
            <person name="Hensen N."/>
            <person name="Bonometti L."/>
            <person name="Westerberg I."/>
            <person name="Brannstrom I.O."/>
            <person name="Guillou S."/>
            <person name="Cros-Aarteil S."/>
            <person name="Calhoun S."/>
            <person name="Haridas S."/>
            <person name="Kuo A."/>
            <person name="Mondo S."/>
            <person name="Pangilinan J."/>
            <person name="Riley R."/>
            <person name="LaButti K."/>
            <person name="Andreopoulos B."/>
            <person name="Lipzen A."/>
            <person name="Chen C."/>
            <person name="Yan M."/>
            <person name="Daum C."/>
            <person name="Ng V."/>
            <person name="Clum A."/>
            <person name="Steindorff A."/>
            <person name="Ohm R.A."/>
            <person name="Martin F."/>
            <person name="Silar P."/>
            <person name="Natvig D.O."/>
            <person name="Lalanne C."/>
            <person name="Gautier V."/>
            <person name="Ament-Velasquez S.L."/>
            <person name="Kruys A."/>
            <person name="Hutchinson M.I."/>
            <person name="Powell A.J."/>
            <person name="Barry K."/>
            <person name="Miller A.N."/>
            <person name="Grigoriev I.V."/>
            <person name="Debuchy R."/>
            <person name="Gladieux P."/>
            <person name="Hiltunen Thoren M."/>
            <person name="Johannesson H."/>
        </authorList>
    </citation>
    <scope>NUCLEOTIDE SEQUENCE</scope>
    <source>
        <strain evidence="2">CBS 532.94</strain>
    </source>
</reference>
<dbReference type="EMBL" id="MU860040">
    <property type="protein sequence ID" value="KAK4240415.1"/>
    <property type="molecule type" value="Genomic_DNA"/>
</dbReference>
<protein>
    <recommendedName>
        <fullName evidence="4">Short-chain dehydrogenase/reductase</fullName>
    </recommendedName>
</protein>
<dbReference type="Proteomes" id="UP001303760">
    <property type="component" value="Unassembled WGS sequence"/>
</dbReference>
<accession>A0AAN7CEP3</accession>
<evidence type="ECO:0000313" key="2">
    <source>
        <dbReference type="EMBL" id="KAK4240415.1"/>
    </source>
</evidence>
<dbReference type="Pfam" id="PF00106">
    <property type="entry name" value="adh_short"/>
    <property type="match status" value="1"/>
</dbReference>
<dbReference type="InterPro" id="IPR036291">
    <property type="entry name" value="NAD(P)-bd_dom_sf"/>
</dbReference>
<name>A0AAN7CEP3_9PEZI</name>
<gene>
    <name evidence="2" type="ORF">C8A03DRAFT_31442</name>
</gene>